<keyword evidence="7" id="KW-0804">Transcription</keyword>
<proteinExistence type="predicted"/>
<evidence type="ECO:0000256" key="7">
    <source>
        <dbReference type="ARBA" id="ARBA00023163"/>
    </source>
</evidence>
<dbReference type="SMART" id="SM00422">
    <property type="entry name" value="HTH_MERR"/>
    <property type="match status" value="1"/>
</dbReference>
<dbReference type="Pfam" id="PF00376">
    <property type="entry name" value="MerR"/>
    <property type="match status" value="1"/>
</dbReference>
<evidence type="ECO:0000256" key="4">
    <source>
        <dbReference type="ARBA" id="ARBA00023014"/>
    </source>
</evidence>
<reference evidence="9" key="1">
    <citation type="submission" date="2019-08" db="EMBL/GenBank/DDBJ databases">
        <authorList>
            <person name="Kucharzyk K."/>
            <person name="Murdoch R.W."/>
            <person name="Higgins S."/>
            <person name="Loffler F."/>
        </authorList>
    </citation>
    <scope>NUCLEOTIDE SEQUENCE</scope>
</reference>
<feature type="domain" description="HTH merR-type" evidence="8">
    <location>
        <begin position="8"/>
        <end position="76"/>
    </location>
</feature>
<protein>
    <submittedName>
        <fullName evidence="9">Redox-sensitive transcriptional activator SoxR</fullName>
    </submittedName>
</protein>
<keyword evidence="3" id="KW-0408">Iron</keyword>
<name>A0A645AG15_9ZZZZ</name>
<dbReference type="PANTHER" id="PTHR30204">
    <property type="entry name" value="REDOX-CYCLING DRUG-SENSING TRANSCRIPTIONAL ACTIVATOR SOXR"/>
    <property type="match status" value="1"/>
</dbReference>
<dbReference type="GO" id="GO:0003700">
    <property type="term" value="F:DNA-binding transcription factor activity"/>
    <property type="evidence" value="ECO:0007669"/>
    <property type="project" value="InterPro"/>
</dbReference>
<accession>A0A645AG15</accession>
<dbReference type="InterPro" id="IPR000551">
    <property type="entry name" value="MerR-type_HTH_dom"/>
</dbReference>
<sequence>MNPGDDELLSISHIAQRSGVNASALRYYESLGLIEAVRTASGRRQFPRSTLRRVAYIVFAQRVGFQLDEIAVQLASLKTNHGPTRDDWHEISAKWMQRVDKRIQELTVLRKNLEECIGCGCLSMKACSIYNRDDCIARNGPGPRRWLGDVMRPAEGKEPA</sequence>
<keyword evidence="6" id="KW-0238">DNA-binding</keyword>
<dbReference type="NCBIfam" id="TIGR01950">
    <property type="entry name" value="SoxR"/>
    <property type="match status" value="1"/>
</dbReference>
<evidence type="ECO:0000256" key="6">
    <source>
        <dbReference type="ARBA" id="ARBA00023125"/>
    </source>
</evidence>
<keyword evidence="5" id="KW-0805">Transcription regulation</keyword>
<dbReference type="SUPFAM" id="SSF46955">
    <property type="entry name" value="Putative DNA-binding domain"/>
    <property type="match status" value="1"/>
</dbReference>
<dbReference type="InterPro" id="IPR047057">
    <property type="entry name" value="MerR_fam"/>
</dbReference>
<gene>
    <name evidence="9" type="primary">soxR_1</name>
    <name evidence="9" type="ORF">SDC9_98399</name>
</gene>
<dbReference type="InterPro" id="IPR009061">
    <property type="entry name" value="DNA-bd_dom_put_sf"/>
</dbReference>
<evidence type="ECO:0000256" key="1">
    <source>
        <dbReference type="ARBA" id="ARBA00022714"/>
    </source>
</evidence>
<dbReference type="EMBL" id="VSSQ01013509">
    <property type="protein sequence ID" value="MPM51648.1"/>
    <property type="molecule type" value="Genomic_DNA"/>
</dbReference>
<evidence type="ECO:0000313" key="9">
    <source>
        <dbReference type="EMBL" id="MPM51648.1"/>
    </source>
</evidence>
<dbReference type="GO" id="GO:0003677">
    <property type="term" value="F:DNA binding"/>
    <property type="evidence" value="ECO:0007669"/>
    <property type="project" value="UniProtKB-KW"/>
</dbReference>
<comment type="caution">
    <text evidence="9">The sequence shown here is derived from an EMBL/GenBank/DDBJ whole genome shotgun (WGS) entry which is preliminary data.</text>
</comment>
<keyword evidence="2" id="KW-0479">Metal-binding</keyword>
<dbReference type="AlphaFoldDB" id="A0A645AG15"/>
<dbReference type="InterPro" id="IPR015358">
    <property type="entry name" value="Tscrpt_reg_MerR_DNA-bd"/>
</dbReference>
<dbReference type="GO" id="GO:0051537">
    <property type="term" value="F:2 iron, 2 sulfur cluster binding"/>
    <property type="evidence" value="ECO:0007669"/>
    <property type="project" value="UniProtKB-KW"/>
</dbReference>
<dbReference type="PROSITE" id="PS50937">
    <property type="entry name" value="HTH_MERR_2"/>
    <property type="match status" value="1"/>
</dbReference>
<evidence type="ECO:0000259" key="8">
    <source>
        <dbReference type="PROSITE" id="PS50937"/>
    </source>
</evidence>
<dbReference type="GO" id="GO:0006979">
    <property type="term" value="P:response to oxidative stress"/>
    <property type="evidence" value="ECO:0007669"/>
    <property type="project" value="InterPro"/>
</dbReference>
<dbReference type="InterPro" id="IPR010211">
    <property type="entry name" value="Redox-sen_tscrpt-act_SoxR"/>
</dbReference>
<organism evidence="9">
    <name type="scientific">bioreactor metagenome</name>
    <dbReference type="NCBI Taxonomy" id="1076179"/>
    <lineage>
        <taxon>unclassified sequences</taxon>
        <taxon>metagenomes</taxon>
        <taxon>ecological metagenomes</taxon>
    </lineage>
</organism>
<evidence type="ECO:0000256" key="2">
    <source>
        <dbReference type="ARBA" id="ARBA00022723"/>
    </source>
</evidence>
<dbReference type="PROSITE" id="PS00552">
    <property type="entry name" value="HTH_MERR_1"/>
    <property type="match status" value="1"/>
</dbReference>
<dbReference type="Pfam" id="PF09278">
    <property type="entry name" value="MerR-DNA-bind"/>
    <property type="match status" value="1"/>
</dbReference>
<evidence type="ECO:0000256" key="3">
    <source>
        <dbReference type="ARBA" id="ARBA00023004"/>
    </source>
</evidence>
<evidence type="ECO:0000256" key="5">
    <source>
        <dbReference type="ARBA" id="ARBA00023015"/>
    </source>
</evidence>
<dbReference type="Gene3D" id="1.10.1660.10">
    <property type="match status" value="1"/>
</dbReference>
<dbReference type="GO" id="GO:0046872">
    <property type="term" value="F:metal ion binding"/>
    <property type="evidence" value="ECO:0007669"/>
    <property type="project" value="UniProtKB-KW"/>
</dbReference>
<keyword evidence="1" id="KW-0001">2Fe-2S</keyword>
<dbReference type="PANTHER" id="PTHR30204:SF0">
    <property type="entry name" value="REDOX-SENSITIVE TRANSCRIPTIONAL ACTIVATOR SOXR"/>
    <property type="match status" value="1"/>
</dbReference>
<keyword evidence="4" id="KW-0411">Iron-sulfur</keyword>
<dbReference type="PRINTS" id="PR00040">
    <property type="entry name" value="HTHMERR"/>
</dbReference>